<protein>
    <submittedName>
        <fullName evidence="3">TerD family protein</fullName>
    </submittedName>
</protein>
<evidence type="ECO:0000313" key="4">
    <source>
        <dbReference type="Proteomes" id="UP001163255"/>
    </source>
</evidence>
<dbReference type="InterPro" id="IPR017115">
    <property type="entry name" value="Tellurite_resistance_TerA"/>
</dbReference>
<accession>A0ABY6H1B9</accession>
<name>A0ABY6H1B9_9GAMM</name>
<reference evidence="3" key="1">
    <citation type="submission" date="2022-10" db="EMBL/GenBank/DDBJ databases">
        <title>Completed Genome Sequence of two octocoral isolated bacterium, Endozoicomonas euniceicola EF212T and Endozoicomonas gorgoniicola PS125T.</title>
        <authorList>
            <person name="Chiou Y.-J."/>
            <person name="Chen Y.-H."/>
        </authorList>
    </citation>
    <scope>NUCLEOTIDE SEQUENCE</scope>
    <source>
        <strain evidence="3">EF212</strain>
    </source>
</reference>
<evidence type="ECO:0000259" key="2">
    <source>
        <dbReference type="Pfam" id="PF02342"/>
    </source>
</evidence>
<dbReference type="CDD" id="cd06974">
    <property type="entry name" value="TerD_like"/>
    <property type="match status" value="2"/>
</dbReference>
<proteinExistence type="predicted"/>
<organism evidence="3 4">
    <name type="scientific">Endozoicomonas euniceicola</name>
    <dbReference type="NCBI Taxonomy" id="1234143"/>
    <lineage>
        <taxon>Bacteria</taxon>
        <taxon>Pseudomonadati</taxon>
        <taxon>Pseudomonadota</taxon>
        <taxon>Gammaproteobacteria</taxon>
        <taxon>Oceanospirillales</taxon>
        <taxon>Endozoicomonadaceae</taxon>
        <taxon>Endozoicomonas</taxon>
    </lineage>
</organism>
<dbReference type="Proteomes" id="UP001163255">
    <property type="component" value="Chromosome"/>
</dbReference>
<dbReference type="PANTHER" id="PTHR32097:SF3">
    <property type="entry name" value="TELLURITE RESISTANCE PROTEIN"/>
    <property type="match status" value="1"/>
</dbReference>
<dbReference type="PIRSF" id="PIRSF037118">
    <property type="entry name" value="Tellurite_resistance_TerA"/>
    <property type="match status" value="1"/>
</dbReference>
<sequence>MQLTPGANAPLPTAEISVSVKTGKAADVSAFRLYAGGKTKKDSDFVFYGQKINDDSTVKLVSQGLDTVFNVDLVRMKNDVQRLAFSATVDTGTISNLGTVSISVAQGVNILVQAEVPMAGRTESALILGELYRRNNEWKFRFVSQGFNGGLAPLAEHFGVDIASDNSHSTPSPSSSSAKSISLSKITLTKSNPTISLEKRDSSYGMMKVNLNWNQKSTGGGLFSFFKSNAIDLDLGAFVKLKNGNKHVIQALGEGFGSYTYEPFVELQGDDRTGAVSDGEWLHINGSKWAEIDEVLIFTFIYEGVPNWAETDGVVTLHMPNQPPVETKLTEGNNQGMCAIARLVNVSGVLKVERINQYFKGHSCMDEAFGWGFRWVRGSK</sequence>
<dbReference type="EMBL" id="CP103300">
    <property type="protein sequence ID" value="UYM18862.1"/>
    <property type="molecule type" value="Genomic_DNA"/>
</dbReference>
<dbReference type="InterPro" id="IPR003325">
    <property type="entry name" value="TerD"/>
</dbReference>
<feature type="domain" description="TerD" evidence="2">
    <location>
        <begin position="25"/>
        <end position="158"/>
    </location>
</feature>
<dbReference type="InterPro" id="IPR051324">
    <property type="entry name" value="Stress/Tellurium_Resist"/>
</dbReference>
<dbReference type="PANTHER" id="PTHR32097">
    <property type="entry name" value="CAMP-BINDING PROTEIN 1-RELATED"/>
    <property type="match status" value="1"/>
</dbReference>
<keyword evidence="1" id="KW-0778">Tellurium resistance</keyword>
<dbReference type="Gene3D" id="2.60.60.30">
    <property type="entry name" value="sav2460 like domains"/>
    <property type="match status" value="2"/>
</dbReference>
<dbReference type="Pfam" id="PF02342">
    <property type="entry name" value="TerD"/>
    <property type="match status" value="1"/>
</dbReference>
<evidence type="ECO:0000313" key="3">
    <source>
        <dbReference type="EMBL" id="UYM18862.1"/>
    </source>
</evidence>
<gene>
    <name evidence="3" type="ORF">NX720_18785</name>
</gene>
<evidence type="ECO:0000256" key="1">
    <source>
        <dbReference type="ARBA" id="ARBA00022686"/>
    </source>
</evidence>
<keyword evidence="4" id="KW-1185">Reference proteome</keyword>